<comment type="caution">
    <text evidence="3">The sequence shown here is derived from an EMBL/GenBank/DDBJ whole genome shotgun (WGS) entry which is preliminary data.</text>
</comment>
<dbReference type="SUPFAM" id="SSF53218">
    <property type="entry name" value="Molybdenum cofactor biosynthesis proteins"/>
    <property type="match status" value="1"/>
</dbReference>
<dbReference type="GO" id="GO:0006777">
    <property type="term" value="P:Mo-molybdopterin cofactor biosynthetic process"/>
    <property type="evidence" value="ECO:0007669"/>
    <property type="project" value="UniProtKB-UniRule"/>
</dbReference>
<reference evidence="3" key="2">
    <citation type="submission" date="2021-04" db="EMBL/GenBank/DDBJ databases">
        <authorList>
            <person name="Gilroy R."/>
        </authorList>
    </citation>
    <scope>NUCLEOTIDE SEQUENCE</scope>
    <source>
        <strain evidence="3">ChiSjej3B21-8574</strain>
    </source>
</reference>
<evidence type="ECO:0000259" key="2">
    <source>
        <dbReference type="SMART" id="SM00852"/>
    </source>
</evidence>
<reference evidence="3" key="1">
    <citation type="journal article" date="2021" name="PeerJ">
        <title>Extensive microbial diversity within the chicken gut microbiome revealed by metagenomics and culture.</title>
        <authorList>
            <person name="Gilroy R."/>
            <person name="Ravi A."/>
            <person name="Getino M."/>
            <person name="Pursley I."/>
            <person name="Horton D.L."/>
            <person name="Alikhan N.F."/>
            <person name="Baker D."/>
            <person name="Gharbi K."/>
            <person name="Hall N."/>
            <person name="Watson M."/>
            <person name="Adriaenssens E.M."/>
            <person name="Foster-Nyarko E."/>
            <person name="Jarju S."/>
            <person name="Secka A."/>
            <person name="Antonio M."/>
            <person name="Oren A."/>
            <person name="Chaudhuri R.R."/>
            <person name="La Ragione R."/>
            <person name="Hildebrand F."/>
            <person name="Pallen M.J."/>
        </authorList>
    </citation>
    <scope>NUCLEOTIDE SEQUENCE</scope>
    <source>
        <strain evidence="3">ChiSjej3B21-8574</strain>
    </source>
</reference>
<dbReference type="CDD" id="cd03522">
    <property type="entry name" value="MoeA_like"/>
    <property type="match status" value="1"/>
</dbReference>
<keyword evidence="1" id="KW-0808">Transferase</keyword>
<comment type="cofactor">
    <cofactor evidence="1">
        <name>Mg(2+)</name>
        <dbReference type="ChEBI" id="CHEBI:18420"/>
    </cofactor>
</comment>
<accession>A0A9D2PLG7</accession>
<dbReference type="AlphaFoldDB" id="A0A9D2PLG7"/>
<proteinExistence type="inferred from homology"/>
<protein>
    <recommendedName>
        <fullName evidence="1">Molybdopterin molybdenumtransferase</fullName>
        <ecNumber evidence="1">2.10.1.1</ecNumber>
    </recommendedName>
</protein>
<dbReference type="Proteomes" id="UP000823904">
    <property type="component" value="Unassembled WGS sequence"/>
</dbReference>
<evidence type="ECO:0000256" key="1">
    <source>
        <dbReference type="RuleBase" id="RU365090"/>
    </source>
</evidence>
<keyword evidence="1" id="KW-0501">Molybdenum cofactor biosynthesis</keyword>
<dbReference type="PANTHER" id="PTHR10192:SF28">
    <property type="entry name" value="MOLYBDOPTERIN MOLYBDENUMTRANSFERASE"/>
    <property type="match status" value="1"/>
</dbReference>
<dbReference type="PANTHER" id="PTHR10192">
    <property type="entry name" value="MOLYBDOPTERIN BIOSYNTHESIS PROTEIN"/>
    <property type="match status" value="1"/>
</dbReference>
<feature type="domain" description="MoaB/Mog" evidence="2">
    <location>
        <begin position="173"/>
        <end position="307"/>
    </location>
</feature>
<dbReference type="GO" id="GO:0046872">
    <property type="term" value="F:metal ion binding"/>
    <property type="evidence" value="ECO:0007669"/>
    <property type="project" value="UniProtKB-UniRule"/>
</dbReference>
<comment type="similarity">
    <text evidence="1">Belongs to the MoeA family.</text>
</comment>
<dbReference type="EC" id="2.10.1.1" evidence="1"/>
<dbReference type="GO" id="GO:0061599">
    <property type="term" value="F:molybdopterin molybdotransferase activity"/>
    <property type="evidence" value="ECO:0007669"/>
    <property type="project" value="UniProtKB-UniRule"/>
</dbReference>
<gene>
    <name evidence="3" type="ORF">H9754_13635</name>
</gene>
<keyword evidence="1" id="KW-0460">Magnesium</keyword>
<comment type="function">
    <text evidence="1">Catalyzes the insertion of molybdate into adenylated molybdopterin with the concomitant release of AMP.</text>
</comment>
<name>A0A9D2PLG7_9FIRM</name>
<comment type="pathway">
    <text evidence="1">Cofactor biosynthesis; molybdopterin biosynthesis.</text>
</comment>
<organism evidence="3 4">
    <name type="scientific">Candidatus Anaerostipes avistercoris</name>
    <dbReference type="NCBI Taxonomy" id="2838462"/>
    <lineage>
        <taxon>Bacteria</taxon>
        <taxon>Bacillati</taxon>
        <taxon>Bacillota</taxon>
        <taxon>Clostridia</taxon>
        <taxon>Lachnospirales</taxon>
        <taxon>Lachnospiraceae</taxon>
        <taxon>Anaerostipes</taxon>
    </lineage>
</organism>
<sequence>MKLIETKNAAGAVLCHDITQIIRGVTKDARFRKGHVVTEEDIPVLLSLGKDHLYVWEAGDDMLHENDAAEILCRACKNDGMAQSEVKEGKIELSAEYNGLFKVDKQRLCKINSLGQMMIASRHGNTPVKKGDKLAGTRIIPLVIEKEKMTPVEDIADEGPIFSLLPYHPKKAAVITTGNEVYHGRIKDTFTPVINDKLAEYGTEITEHTILPDDHDQVTQAVLKALDHGAQMVICTGGMSVDPDDQTPLAIKNTGADIVSYGAPVLPGAMFLLAYYGDQRIPVMGLPGCVMYSRRTIFDLVLPRIMADDLVTAEELASLGEGGFCLGCEICTYPNCGFGKGW</sequence>
<keyword evidence="1" id="KW-0479">Metal-binding</keyword>
<dbReference type="GO" id="GO:0005829">
    <property type="term" value="C:cytosol"/>
    <property type="evidence" value="ECO:0007669"/>
    <property type="project" value="TreeGrafter"/>
</dbReference>
<dbReference type="EMBL" id="DWWD01000048">
    <property type="protein sequence ID" value="HJC51590.1"/>
    <property type="molecule type" value="Genomic_DNA"/>
</dbReference>
<dbReference type="Gene3D" id="3.40.980.10">
    <property type="entry name" value="MoaB/Mog-like domain"/>
    <property type="match status" value="1"/>
</dbReference>
<dbReference type="InterPro" id="IPR036425">
    <property type="entry name" value="MoaB/Mog-like_dom_sf"/>
</dbReference>
<comment type="catalytic activity">
    <reaction evidence="1">
        <text>adenylyl-molybdopterin + molybdate = Mo-molybdopterin + AMP + H(+)</text>
        <dbReference type="Rhea" id="RHEA:35047"/>
        <dbReference type="ChEBI" id="CHEBI:15378"/>
        <dbReference type="ChEBI" id="CHEBI:36264"/>
        <dbReference type="ChEBI" id="CHEBI:62727"/>
        <dbReference type="ChEBI" id="CHEBI:71302"/>
        <dbReference type="ChEBI" id="CHEBI:456215"/>
    </reaction>
</comment>
<dbReference type="InterPro" id="IPR038987">
    <property type="entry name" value="MoeA-like"/>
</dbReference>
<keyword evidence="1" id="KW-0500">Molybdenum</keyword>
<evidence type="ECO:0000313" key="3">
    <source>
        <dbReference type="EMBL" id="HJC51590.1"/>
    </source>
</evidence>
<dbReference type="Pfam" id="PF00994">
    <property type="entry name" value="MoCF_biosynth"/>
    <property type="match status" value="1"/>
</dbReference>
<dbReference type="InterPro" id="IPR001453">
    <property type="entry name" value="MoaB/Mog_dom"/>
</dbReference>
<dbReference type="SMART" id="SM00852">
    <property type="entry name" value="MoCF_biosynth"/>
    <property type="match status" value="1"/>
</dbReference>
<evidence type="ECO:0000313" key="4">
    <source>
        <dbReference type="Proteomes" id="UP000823904"/>
    </source>
</evidence>